<name>A0ABN8Q0U6_9CNID</name>
<comment type="caution">
    <text evidence="1">The sequence shown here is derived from an EMBL/GenBank/DDBJ whole genome shotgun (WGS) entry which is preliminary data.</text>
</comment>
<keyword evidence="2" id="KW-1185">Reference proteome</keyword>
<reference evidence="1 2" key="1">
    <citation type="submission" date="2022-05" db="EMBL/GenBank/DDBJ databases">
        <authorList>
            <consortium name="Genoscope - CEA"/>
            <person name="William W."/>
        </authorList>
    </citation>
    <scope>NUCLEOTIDE SEQUENCE [LARGE SCALE GENOMIC DNA]</scope>
</reference>
<feature type="non-terminal residue" evidence="1">
    <location>
        <position position="1"/>
    </location>
</feature>
<gene>
    <name evidence="1" type="ORF">PLOB_00049962</name>
</gene>
<evidence type="ECO:0000313" key="2">
    <source>
        <dbReference type="Proteomes" id="UP001159405"/>
    </source>
</evidence>
<sequence>NPFGAVNWPKAHPAARVGSCFACGSFGHFRNQNFVEVDFDFFEYEQGRSSTIVVAGRLKSHIQFWRSIGASQFILDVIEHGYRIPFHSTPPVSFCSNNKVKADLVRSGFVPNFEKSVWVPTSVLDWLRFTIDLFQGLLFVPGIKLKR</sequence>
<protein>
    <submittedName>
        <fullName evidence="1">Uncharacterized protein</fullName>
    </submittedName>
</protein>
<proteinExistence type="predicted"/>
<accession>A0ABN8Q0U6</accession>
<feature type="non-terminal residue" evidence="1">
    <location>
        <position position="147"/>
    </location>
</feature>
<evidence type="ECO:0000313" key="1">
    <source>
        <dbReference type="EMBL" id="CAH3154321.1"/>
    </source>
</evidence>
<dbReference type="EMBL" id="CALNXK010000098">
    <property type="protein sequence ID" value="CAH3154321.1"/>
    <property type="molecule type" value="Genomic_DNA"/>
</dbReference>
<dbReference type="Proteomes" id="UP001159405">
    <property type="component" value="Unassembled WGS sequence"/>
</dbReference>
<organism evidence="1 2">
    <name type="scientific">Porites lobata</name>
    <dbReference type="NCBI Taxonomy" id="104759"/>
    <lineage>
        <taxon>Eukaryota</taxon>
        <taxon>Metazoa</taxon>
        <taxon>Cnidaria</taxon>
        <taxon>Anthozoa</taxon>
        <taxon>Hexacorallia</taxon>
        <taxon>Scleractinia</taxon>
        <taxon>Fungiina</taxon>
        <taxon>Poritidae</taxon>
        <taxon>Porites</taxon>
    </lineage>
</organism>